<feature type="compositionally biased region" description="Polar residues" evidence="1">
    <location>
        <begin position="191"/>
        <end position="201"/>
    </location>
</feature>
<dbReference type="AlphaFoldDB" id="A0A059DZY7"/>
<feature type="region of interest" description="Disordered" evidence="1">
    <location>
        <begin position="187"/>
        <end position="207"/>
    </location>
</feature>
<keyword evidence="4" id="KW-1185">Reference proteome</keyword>
<dbReference type="PATRIC" id="fig|1280948.3.peg.2020"/>
<dbReference type="STRING" id="1280948.HY36_17485"/>
<proteinExistence type="predicted"/>
<organism evidence="3 4">
    <name type="scientific">Hyphomonas atlantica</name>
    <dbReference type="NCBI Taxonomy" id="1280948"/>
    <lineage>
        <taxon>Bacteria</taxon>
        <taxon>Pseudomonadati</taxon>
        <taxon>Pseudomonadota</taxon>
        <taxon>Alphaproteobacteria</taxon>
        <taxon>Hyphomonadales</taxon>
        <taxon>Hyphomonadaceae</taxon>
        <taxon>Hyphomonas</taxon>
    </lineage>
</organism>
<dbReference type="Proteomes" id="UP000024547">
    <property type="component" value="Unassembled WGS sequence"/>
</dbReference>
<dbReference type="OrthoDB" id="8477273at2"/>
<feature type="chain" id="PRO_5001570778" evidence="2">
    <location>
        <begin position="23"/>
        <end position="366"/>
    </location>
</feature>
<keyword evidence="2" id="KW-0732">Signal</keyword>
<sequence length="366" mass="40222">MMKLRALLIIISMLTSTGAVHAQDAQHWSTTGGWQVRYNASPEFWRLYHNDTAWRDTISVLWADRRQGVSLAQAFEQVKATHAELDSCPALRTAETKAEYEPFAKAMLALTKINDPEAYAAMDKNIPIIGFEAVDDVTKPHCVLIAREFSGGAMLYALIKEDTDRLGTQLGTIRLAVHDLMDEINKREATKTSSTQSTPTISGKGGPVQCNGQRAYENFVVSWSAKSAIVYVRNPAFIDSKQRSSDQFRLGVSVGGSIDASSGREETYYSIIISTKESGQNSIPIKNTLSVDRDVVQEWGKGGGQWKALSESTMSALYSGQDAELDTVELGRIRFDLDGLETHLKRADIAQQKAVIHTALGACPSE</sequence>
<evidence type="ECO:0000256" key="2">
    <source>
        <dbReference type="SAM" id="SignalP"/>
    </source>
</evidence>
<evidence type="ECO:0000313" key="4">
    <source>
        <dbReference type="Proteomes" id="UP000024547"/>
    </source>
</evidence>
<evidence type="ECO:0000313" key="3">
    <source>
        <dbReference type="EMBL" id="KCZ60685.1"/>
    </source>
</evidence>
<feature type="signal peptide" evidence="2">
    <location>
        <begin position="1"/>
        <end position="22"/>
    </location>
</feature>
<dbReference type="RefSeq" id="WP_035552000.1">
    <property type="nucleotide sequence ID" value="NZ_AWFH01000021.1"/>
</dbReference>
<evidence type="ECO:0000256" key="1">
    <source>
        <dbReference type="SAM" id="MobiDB-lite"/>
    </source>
</evidence>
<gene>
    <name evidence="3" type="ORF">HY36_17485</name>
</gene>
<reference evidence="3 4" key="1">
    <citation type="journal article" date="2014" name="Antonie Van Leeuwenhoek">
        <title>Hyphomonas beringensis sp. nov. and Hyphomonas chukchiensis sp. nov., isolated from surface seawater of the Bering Sea and Chukchi Sea.</title>
        <authorList>
            <person name="Li C."/>
            <person name="Lai Q."/>
            <person name="Li G."/>
            <person name="Dong C."/>
            <person name="Wang J."/>
            <person name="Liao Y."/>
            <person name="Shao Z."/>
        </authorList>
    </citation>
    <scope>NUCLEOTIDE SEQUENCE [LARGE SCALE GENOMIC DNA]</scope>
    <source>
        <strain evidence="3 4">22II1-22F38</strain>
    </source>
</reference>
<accession>A0A059DZY7</accession>
<dbReference type="EMBL" id="AWFH01000021">
    <property type="protein sequence ID" value="KCZ60685.1"/>
    <property type="molecule type" value="Genomic_DNA"/>
</dbReference>
<dbReference type="eggNOG" id="ENOG5033S9P">
    <property type="taxonomic scope" value="Bacteria"/>
</dbReference>
<comment type="caution">
    <text evidence="3">The sequence shown here is derived from an EMBL/GenBank/DDBJ whole genome shotgun (WGS) entry which is preliminary data.</text>
</comment>
<name>A0A059DZY7_9PROT</name>
<protein>
    <submittedName>
        <fullName evidence="3">Uncharacterized protein</fullName>
    </submittedName>
</protein>